<feature type="compositionally biased region" description="Basic and acidic residues" evidence="2">
    <location>
        <begin position="24"/>
        <end position="51"/>
    </location>
</feature>
<evidence type="ECO:0000259" key="3">
    <source>
        <dbReference type="Pfam" id="PF04419"/>
    </source>
</evidence>
<dbReference type="PANTHER" id="PTHR13596">
    <property type="entry name" value="SMALL EDRK-RICH FACTOR 1"/>
    <property type="match status" value="1"/>
</dbReference>
<organism evidence="4 5">
    <name type="scientific">Sphagnum troendelagicum</name>
    <dbReference type="NCBI Taxonomy" id="128251"/>
    <lineage>
        <taxon>Eukaryota</taxon>
        <taxon>Viridiplantae</taxon>
        <taxon>Streptophyta</taxon>
        <taxon>Embryophyta</taxon>
        <taxon>Bryophyta</taxon>
        <taxon>Sphagnophytina</taxon>
        <taxon>Sphagnopsida</taxon>
        <taxon>Sphagnales</taxon>
        <taxon>Sphagnaceae</taxon>
        <taxon>Sphagnum</taxon>
    </lineage>
</organism>
<feature type="compositionally biased region" description="Polar residues" evidence="2">
    <location>
        <begin position="53"/>
        <end position="64"/>
    </location>
</feature>
<dbReference type="Proteomes" id="UP001497512">
    <property type="component" value="Chromosome 1"/>
</dbReference>
<protein>
    <recommendedName>
        <fullName evidence="3">Small EDRK-rich factor-like N-terminal domain-containing protein</fullName>
    </recommendedName>
</protein>
<feature type="domain" description="Small EDRK-rich factor-like N-terminal" evidence="3">
    <location>
        <begin position="1"/>
        <end position="33"/>
    </location>
</feature>
<dbReference type="InterPro" id="IPR040211">
    <property type="entry name" value="SERF1/2-like"/>
</dbReference>
<evidence type="ECO:0000313" key="4">
    <source>
        <dbReference type="EMBL" id="CAK9189441.1"/>
    </source>
</evidence>
<feature type="region of interest" description="Disordered" evidence="2">
    <location>
        <begin position="1"/>
        <end position="64"/>
    </location>
</feature>
<dbReference type="PANTHER" id="PTHR13596:SF0">
    <property type="entry name" value="SI:CH211-39K3.2-RELATED"/>
    <property type="match status" value="1"/>
</dbReference>
<accession>A0ABP0TB48</accession>
<evidence type="ECO:0000256" key="2">
    <source>
        <dbReference type="SAM" id="MobiDB-lite"/>
    </source>
</evidence>
<name>A0ABP0TB48_9BRYO</name>
<comment type="similarity">
    <text evidence="1">Belongs to the SERF family.</text>
</comment>
<dbReference type="Pfam" id="PF04419">
    <property type="entry name" value="SERF-like_N"/>
    <property type="match status" value="1"/>
</dbReference>
<evidence type="ECO:0000256" key="1">
    <source>
        <dbReference type="ARBA" id="ARBA00007309"/>
    </source>
</evidence>
<sequence>MTRGNQREKEREKAAARKVGRRKPKDDGLTPDQCQERDRKALQEKAAKKVASDGTQATSGKAKK</sequence>
<feature type="compositionally biased region" description="Basic and acidic residues" evidence="2">
    <location>
        <begin position="1"/>
        <end position="15"/>
    </location>
</feature>
<evidence type="ECO:0000313" key="5">
    <source>
        <dbReference type="Proteomes" id="UP001497512"/>
    </source>
</evidence>
<dbReference type="EMBL" id="OZ019893">
    <property type="protein sequence ID" value="CAK9189441.1"/>
    <property type="molecule type" value="Genomic_DNA"/>
</dbReference>
<gene>
    <name evidence="4" type="ORF">CSSPTR1EN2_LOCUS92</name>
</gene>
<keyword evidence="5" id="KW-1185">Reference proteome</keyword>
<reference evidence="4 5" key="1">
    <citation type="submission" date="2024-02" db="EMBL/GenBank/DDBJ databases">
        <authorList>
            <consortium name="ELIXIR-Norway"/>
            <consortium name="Elixir Norway"/>
        </authorList>
    </citation>
    <scope>NUCLEOTIDE SEQUENCE [LARGE SCALE GENOMIC DNA]</scope>
</reference>
<proteinExistence type="inferred from homology"/>
<dbReference type="InterPro" id="IPR007513">
    <property type="entry name" value="SERF-like_N"/>
</dbReference>